<dbReference type="Proteomes" id="UP000321954">
    <property type="component" value="Chromosome"/>
</dbReference>
<dbReference type="OrthoDB" id="9763354at2"/>
<evidence type="ECO:0000313" key="3">
    <source>
        <dbReference type="EMBL" id="QED38667.1"/>
    </source>
</evidence>
<evidence type="ECO:0000256" key="1">
    <source>
        <dbReference type="PROSITE-ProRule" id="PRU00339"/>
    </source>
</evidence>
<organism evidence="3 4">
    <name type="scientific">Antarcticibacterium arcticum</name>
    <dbReference type="NCBI Taxonomy" id="2585771"/>
    <lineage>
        <taxon>Bacteria</taxon>
        <taxon>Pseudomonadati</taxon>
        <taxon>Bacteroidota</taxon>
        <taxon>Flavobacteriia</taxon>
        <taxon>Flavobacteriales</taxon>
        <taxon>Flavobacteriaceae</taxon>
        <taxon>Antarcticibacterium</taxon>
    </lineage>
</organism>
<dbReference type="InterPro" id="IPR019734">
    <property type="entry name" value="TPR_rpt"/>
</dbReference>
<dbReference type="EMBL" id="CP042476">
    <property type="protein sequence ID" value="QED38667.1"/>
    <property type="molecule type" value="Genomic_DNA"/>
</dbReference>
<feature type="repeat" description="TPR" evidence="1">
    <location>
        <begin position="18"/>
        <end position="51"/>
    </location>
</feature>
<proteinExistence type="predicted"/>
<evidence type="ECO:0000313" key="4">
    <source>
        <dbReference type="Proteomes" id="UP000321954"/>
    </source>
</evidence>
<accession>A0A5B8YP55</accession>
<evidence type="ECO:0000256" key="2">
    <source>
        <dbReference type="SAM" id="SignalP"/>
    </source>
</evidence>
<name>A0A5B8YP55_9FLAO</name>
<sequence length="594" mass="68598">MRFLILIIACLLISFGLFAQTDQLARNYLDQGEYEKALKTYQDLVKENPGNSTYFYGMISAYQQLEDFTTAEALLLERKERSPNNPMLLIELGYNASLQRQEEKAGQFYEAALAELQERPNYTYSVARNFEKYSLLDLAARAYQQGMKLNPESKFDLPLARIFGEQGKLEEMFTSYLDLIEKEPVISYNLIREFDRYILEDTENTANVVLRKLLLQRLQKNPGIIYNELLAWLFVQQKEYAKAFAQEKAIYLRNDKDLQRIIQLTVNAKSNGDLEAAKEIVSFIIEETTSSNILLQAYQLLLDMKIATSGEKEYPGIKKEYEGLLARFGNGPETIRIQLDYAGFRAFKIGETAEGISMLQELATKNLSGFDLAATKMQLADILVLEEKFNQALIFYSQIQNLVKNDELSQEARFKVARTSYFKGDFEWAQNQLDVLKASSSQLIANDAMELSMLIKDNSREDSTQTALKKYARADLLAFQNRSTEAIALLEDILQNHKGEKMEDEALLKQALLFEAEENWTKAEANYLKILQHFYKDILADNATFFLAELYNKKLKNPDKAREFYEQIIFNFPDSIYFVEARRNYRQLRGDAIE</sequence>
<dbReference type="InterPro" id="IPR011990">
    <property type="entry name" value="TPR-like_helical_dom_sf"/>
</dbReference>
<dbReference type="Pfam" id="PF13432">
    <property type="entry name" value="TPR_16"/>
    <property type="match status" value="2"/>
</dbReference>
<feature type="chain" id="PRO_5022812884" evidence="2">
    <location>
        <begin position="20"/>
        <end position="594"/>
    </location>
</feature>
<keyword evidence="1" id="KW-0802">TPR repeat</keyword>
<gene>
    <name evidence="3" type="ORF">FK178_13510</name>
</gene>
<dbReference type="Gene3D" id="1.25.40.10">
    <property type="entry name" value="Tetratricopeptide repeat domain"/>
    <property type="match status" value="3"/>
</dbReference>
<dbReference type="SUPFAM" id="SSF48452">
    <property type="entry name" value="TPR-like"/>
    <property type="match status" value="2"/>
</dbReference>
<dbReference type="AlphaFoldDB" id="A0A5B8YP55"/>
<keyword evidence="4" id="KW-1185">Reference proteome</keyword>
<dbReference type="PROSITE" id="PS50005">
    <property type="entry name" value="TPR"/>
    <property type="match status" value="1"/>
</dbReference>
<dbReference type="KEGG" id="anp:FK178_13510"/>
<reference evidence="3 4" key="1">
    <citation type="submission" date="2019-08" db="EMBL/GenBank/DDBJ databases">
        <title>Antarcticibacterium arcticum sp. nov., a bacterium isolated from marine sediment of the Canadian Beaufort Sea.</title>
        <authorList>
            <person name="Lee Y.M."/>
            <person name="Baek K."/>
            <person name="Lee D.-H."/>
            <person name="Shin S.C."/>
            <person name="Jin Y.K."/>
            <person name="Park Y."/>
        </authorList>
    </citation>
    <scope>NUCLEOTIDE SEQUENCE [LARGE SCALE GENOMIC DNA]</scope>
    <source>
        <strain evidence="3 4">PAMC 28998</strain>
    </source>
</reference>
<dbReference type="SMART" id="SM00028">
    <property type="entry name" value="TPR"/>
    <property type="match status" value="6"/>
</dbReference>
<keyword evidence="2" id="KW-0732">Signal</keyword>
<protein>
    <submittedName>
        <fullName evidence="3">Tetratricopeptide repeat protein</fullName>
    </submittedName>
</protein>
<dbReference type="Pfam" id="PF13174">
    <property type="entry name" value="TPR_6"/>
    <property type="match status" value="1"/>
</dbReference>
<feature type="signal peptide" evidence="2">
    <location>
        <begin position="1"/>
        <end position="19"/>
    </location>
</feature>